<evidence type="ECO:0000256" key="12">
    <source>
        <dbReference type="SAM" id="Phobius"/>
    </source>
</evidence>
<keyword evidence="4" id="KW-0433">Leucine-rich repeat</keyword>
<evidence type="ECO:0000256" key="3">
    <source>
        <dbReference type="ARBA" id="ARBA00022475"/>
    </source>
</evidence>
<dbReference type="InterPro" id="IPR013210">
    <property type="entry name" value="LRR_N_plant-typ"/>
</dbReference>
<keyword evidence="6 13" id="KW-0732">Signal</keyword>
<proteinExistence type="inferred from homology"/>
<keyword evidence="10" id="KW-0675">Receptor</keyword>
<comment type="subcellular location">
    <subcellularLocation>
        <location evidence="1">Cell membrane</location>
        <topology evidence="1">Single-pass type I membrane protein</topology>
    </subcellularLocation>
</comment>
<feature type="domain" description="Leucine-rich repeat-containing N-terminal plant-type" evidence="14">
    <location>
        <begin position="25"/>
        <end position="70"/>
    </location>
</feature>
<evidence type="ECO:0000256" key="7">
    <source>
        <dbReference type="ARBA" id="ARBA00022737"/>
    </source>
</evidence>
<comment type="similarity">
    <text evidence="2">Belongs to the RLP family.</text>
</comment>
<evidence type="ECO:0000313" key="15">
    <source>
        <dbReference type="EMBL" id="KAK9229494.1"/>
    </source>
</evidence>
<dbReference type="InterPro" id="IPR001611">
    <property type="entry name" value="Leu-rich_rpt"/>
</dbReference>
<evidence type="ECO:0000256" key="6">
    <source>
        <dbReference type="ARBA" id="ARBA00022729"/>
    </source>
</evidence>
<reference evidence="15 16" key="1">
    <citation type="submission" date="2024-05" db="EMBL/GenBank/DDBJ databases">
        <title>Haplotype-resolved chromosome-level genome assembly of Huyou (Citrus changshanensis).</title>
        <authorList>
            <person name="Miao C."/>
            <person name="Chen W."/>
            <person name="Wu Y."/>
            <person name="Wang L."/>
            <person name="Zhao S."/>
            <person name="Grierson D."/>
            <person name="Xu C."/>
            <person name="Chen K."/>
        </authorList>
    </citation>
    <scope>NUCLEOTIDE SEQUENCE [LARGE SCALE GENOMIC DNA]</scope>
    <source>
        <strain evidence="15">01-14</strain>
        <tissue evidence="15">Leaf</tissue>
    </source>
</reference>
<dbReference type="EMBL" id="JBCGBO010000001">
    <property type="protein sequence ID" value="KAK9229494.1"/>
    <property type="molecule type" value="Genomic_DNA"/>
</dbReference>
<evidence type="ECO:0000256" key="4">
    <source>
        <dbReference type="ARBA" id="ARBA00022614"/>
    </source>
</evidence>
<keyword evidence="9 12" id="KW-0472">Membrane</keyword>
<evidence type="ECO:0000256" key="10">
    <source>
        <dbReference type="ARBA" id="ARBA00023170"/>
    </source>
</evidence>
<dbReference type="PANTHER" id="PTHR48062">
    <property type="entry name" value="RECEPTOR-LIKE PROTEIN 14"/>
    <property type="match status" value="1"/>
</dbReference>
<name>A0AAP0N4C7_9ROSI</name>
<dbReference type="Pfam" id="PF13855">
    <property type="entry name" value="LRR_8"/>
    <property type="match status" value="3"/>
</dbReference>
<keyword evidence="7" id="KW-0677">Repeat</keyword>
<dbReference type="InterPro" id="IPR051502">
    <property type="entry name" value="RLP_Defense_Trigger"/>
</dbReference>
<dbReference type="InterPro" id="IPR032675">
    <property type="entry name" value="LRR_dom_sf"/>
</dbReference>
<dbReference type="Pfam" id="PF00560">
    <property type="entry name" value="LRR_1"/>
    <property type="match status" value="7"/>
</dbReference>
<dbReference type="AlphaFoldDB" id="A0AAP0N4C7"/>
<protein>
    <recommendedName>
        <fullName evidence="14">Leucine-rich repeat-containing N-terminal plant-type domain-containing protein</fullName>
    </recommendedName>
</protein>
<dbReference type="PANTHER" id="PTHR48062:SF63">
    <property type="entry name" value="RECEPTOR-LIKE PROTEIN 1"/>
    <property type="match status" value="1"/>
</dbReference>
<dbReference type="SMART" id="SM00369">
    <property type="entry name" value="LRR_TYP"/>
    <property type="match status" value="8"/>
</dbReference>
<evidence type="ECO:0000256" key="9">
    <source>
        <dbReference type="ARBA" id="ARBA00023136"/>
    </source>
</evidence>
<dbReference type="Gene3D" id="3.80.10.10">
    <property type="entry name" value="Ribonuclease Inhibitor"/>
    <property type="match status" value="4"/>
</dbReference>
<dbReference type="FunFam" id="3.80.10.10:FF:000233">
    <property type="entry name" value="Leucine-rich repeat receptor-like protein kinase TDR"/>
    <property type="match status" value="1"/>
</dbReference>
<dbReference type="FunFam" id="3.80.10.10:FF:000383">
    <property type="entry name" value="Leucine-rich repeat receptor protein kinase EMS1"/>
    <property type="match status" value="1"/>
</dbReference>
<evidence type="ECO:0000259" key="14">
    <source>
        <dbReference type="Pfam" id="PF08263"/>
    </source>
</evidence>
<accession>A0AAP0N4C7</accession>
<dbReference type="GO" id="GO:0005886">
    <property type="term" value="C:plasma membrane"/>
    <property type="evidence" value="ECO:0007669"/>
    <property type="project" value="UniProtKB-SubCell"/>
</dbReference>
<dbReference type="Proteomes" id="UP001428341">
    <property type="component" value="Unassembled WGS sequence"/>
</dbReference>
<keyword evidence="16" id="KW-1185">Reference proteome</keyword>
<feature type="transmembrane region" description="Helical" evidence="12">
    <location>
        <begin position="799"/>
        <end position="820"/>
    </location>
</feature>
<evidence type="ECO:0000256" key="1">
    <source>
        <dbReference type="ARBA" id="ARBA00004251"/>
    </source>
</evidence>
<evidence type="ECO:0000256" key="2">
    <source>
        <dbReference type="ARBA" id="ARBA00009592"/>
    </source>
</evidence>
<sequence length="841" mass="94627">MFLFKLLAWVSICLFQMHGYKGCLETERTALLEIKRFFIAVSDIEYEDEILTSWVDDEMSDCCGWEQVECVNATTRRVNQLSLDGIKLTRRFRSGFLNLSMFLPFQELESLDLSDNYFGGVHENEGICELKNLFELNLGGNKFEGHLPRCLNNLTHLKVLDISSNKLSGILPSVIANLTSLEYLALYDNKFKGRLFSFCSLANLSKLEVFQLSMETDLLQVETENCLPTFQLKVLSLPNCNLGVIPNFLLHQFNLKYLDLSHNKLAGNFPTWLLENNTKLEVLYLINNSFSRFQLTSAQHGLLSLDISRNSFSGKLPQNMGIVLPKLVYMNISKNSFEGNIPSSIGKMQGLRLLDVSSNNFAGELSQSPVTNCFSLEWLELSNNNFDGQIFPNYMNLTQLLLLYLDNNHFSGKIKDGLLRSTELMVLDISNNRLSGHIPSWMGNFSNLYILSMSKNLLEGNIPVQFNNLASLQILDISENNLSGSMISTLNLSSVEHLYLQNNALGGSIPNTFFRGSALETLDLRDNYFSGRIPHQINEHSNLRALLLRGNYLQGPIPHQLCQLRQLSIMDLSHNRLNGSIPACITNLLFWKVGNESLYGLGKGISDLGADVAEMRNYYNSTVELFLDRIHLRSLDEQVEVNFMTKNRYESYKGVILEYMAGLDLSSNELTGDIPSEIGDLQNIHGLNLSHNFLSGSIPESFSNLKMIESLDLSHNKLNGQIPPQLTELHSLSKFDVSYNNLSGPIPDKEQFSTFDESSYRGNLHLCGPPINKSCTNLPELLETSSKGAEDESAVDMVAFYWSFVASCVTVMLGLLAILWNSRDPSNQIAEELNYLSNKSA</sequence>
<dbReference type="InterPro" id="IPR003591">
    <property type="entry name" value="Leu-rich_rpt_typical-subtyp"/>
</dbReference>
<comment type="caution">
    <text evidence="15">The sequence shown here is derived from an EMBL/GenBank/DDBJ whole genome shotgun (WGS) entry which is preliminary data.</text>
</comment>
<dbReference type="GO" id="GO:0009791">
    <property type="term" value="P:post-embryonic development"/>
    <property type="evidence" value="ECO:0007669"/>
    <property type="project" value="UniProtKB-ARBA"/>
</dbReference>
<feature type="signal peptide" evidence="13">
    <location>
        <begin position="1"/>
        <end position="19"/>
    </location>
</feature>
<dbReference type="SUPFAM" id="SSF52058">
    <property type="entry name" value="L domain-like"/>
    <property type="match status" value="1"/>
</dbReference>
<evidence type="ECO:0000256" key="13">
    <source>
        <dbReference type="SAM" id="SignalP"/>
    </source>
</evidence>
<dbReference type="FunFam" id="3.80.10.10:FF:000213">
    <property type="entry name" value="Tyrosine-sulfated glycopeptide receptor 1"/>
    <property type="match status" value="1"/>
</dbReference>
<keyword evidence="5 12" id="KW-0812">Transmembrane</keyword>
<keyword evidence="11" id="KW-0325">Glycoprotein</keyword>
<dbReference type="PRINTS" id="PR00019">
    <property type="entry name" value="LEURICHRPT"/>
</dbReference>
<keyword evidence="3" id="KW-1003">Cell membrane</keyword>
<feature type="chain" id="PRO_5043047374" description="Leucine-rich repeat-containing N-terminal plant-type domain-containing protein" evidence="13">
    <location>
        <begin position="20"/>
        <end position="841"/>
    </location>
</feature>
<gene>
    <name evidence="15" type="ORF">WN944_022457</name>
</gene>
<keyword evidence="8 12" id="KW-1133">Transmembrane helix</keyword>
<dbReference type="Pfam" id="PF08263">
    <property type="entry name" value="LRRNT_2"/>
    <property type="match status" value="1"/>
</dbReference>
<dbReference type="SUPFAM" id="SSF52047">
    <property type="entry name" value="RNI-like"/>
    <property type="match status" value="1"/>
</dbReference>
<evidence type="ECO:0000256" key="8">
    <source>
        <dbReference type="ARBA" id="ARBA00022989"/>
    </source>
</evidence>
<evidence type="ECO:0000256" key="11">
    <source>
        <dbReference type="ARBA" id="ARBA00023180"/>
    </source>
</evidence>
<evidence type="ECO:0000313" key="16">
    <source>
        <dbReference type="Proteomes" id="UP001428341"/>
    </source>
</evidence>
<evidence type="ECO:0000256" key="5">
    <source>
        <dbReference type="ARBA" id="ARBA00022692"/>
    </source>
</evidence>
<organism evidence="15 16">
    <name type="scientific">Citrus x changshan-huyou</name>
    <dbReference type="NCBI Taxonomy" id="2935761"/>
    <lineage>
        <taxon>Eukaryota</taxon>
        <taxon>Viridiplantae</taxon>
        <taxon>Streptophyta</taxon>
        <taxon>Embryophyta</taxon>
        <taxon>Tracheophyta</taxon>
        <taxon>Spermatophyta</taxon>
        <taxon>Magnoliopsida</taxon>
        <taxon>eudicotyledons</taxon>
        <taxon>Gunneridae</taxon>
        <taxon>Pentapetalae</taxon>
        <taxon>rosids</taxon>
        <taxon>malvids</taxon>
        <taxon>Sapindales</taxon>
        <taxon>Rutaceae</taxon>
        <taxon>Aurantioideae</taxon>
        <taxon>Citrus</taxon>
    </lineage>
</organism>